<dbReference type="Proteomes" id="UP000178953">
    <property type="component" value="Unassembled WGS sequence"/>
</dbReference>
<dbReference type="AlphaFoldDB" id="A0A1E8Q6S2"/>
<keyword evidence="5" id="KW-1185">Reference proteome</keyword>
<evidence type="ECO:0000256" key="3">
    <source>
        <dbReference type="SAM" id="Phobius"/>
    </source>
</evidence>
<organism evidence="4 5">
    <name type="scientific">Mycolicibacterium grossiae</name>
    <dbReference type="NCBI Taxonomy" id="1552759"/>
    <lineage>
        <taxon>Bacteria</taxon>
        <taxon>Bacillati</taxon>
        <taxon>Actinomycetota</taxon>
        <taxon>Actinomycetes</taxon>
        <taxon>Mycobacteriales</taxon>
        <taxon>Mycobacteriaceae</taxon>
        <taxon>Mycolicibacterium</taxon>
    </lineage>
</organism>
<dbReference type="OrthoDB" id="4620550at2"/>
<evidence type="ECO:0000313" key="4">
    <source>
        <dbReference type="EMBL" id="OFJ54145.1"/>
    </source>
</evidence>
<keyword evidence="2 3" id="KW-0472">Membrane</keyword>
<dbReference type="PANTHER" id="PTHR37042:SF4">
    <property type="entry name" value="OUTER MEMBRANE PROTEIN RV1973"/>
    <property type="match status" value="1"/>
</dbReference>
<evidence type="ECO:0000256" key="1">
    <source>
        <dbReference type="ARBA" id="ARBA00004370"/>
    </source>
</evidence>
<feature type="transmembrane region" description="Helical" evidence="3">
    <location>
        <begin position="28"/>
        <end position="53"/>
    </location>
</feature>
<dbReference type="RefSeq" id="WP_070352714.1">
    <property type="nucleotide sequence ID" value="NZ_CP043474.1"/>
</dbReference>
<evidence type="ECO:0000256" key="2">
    <source>
        <dbReference type="ARBA" id="ARBA00023136"/>
    </source>
</evidence>
<gene>
    <name evidence="4" type="ORF">BEL07_08835</name>
</gene>
<keyword evidence="3" id="KW-1133">Transmembrane helix</keyword>
<reference evidence="4 5" key="1">
    <citation type="submission" date="2016-09" db="EMBL/GenBank/DDBJ databases">
        <title>genome sequence of Mycobacterium sp. 739 SCH.</title>
        <authorList>
            <person name="Greninger A.L."/>
            <person name="Qin X."/>
            <person name="Jerome K."/>
            <person name="Vora S."/>
            <person name="Quinn K."/>
        </authorList>
    </citation>
    <scope>NUCLEOTIDE SEQUENCE [LARGE SCALE GENOMIC DNA]</scope>
    <source>
        <strain evidence="4 5">SCH</strain>
    </source>
</reference>
<name>A0A1E8Q6S2_9MYCO</name>
<accession>A0A1E8Q6S2</accession>
<keyword evidence="3" id="KW-0812">Transmembrane</keyword>
<sequence>MSPRRLVDPTDRDYFAAPMSAPKGPRRWGLPVTAVVSALLAIAAIVGCVFVAVNHESTRRTDLRDAAALGYVREFMVRYTSLDPFNANQYVDDILGQATGEFATSFKERSNEIVIQVARTEPTKGDVLAAGVERWNANGSADVLVAANVTTPGRDGRPTVESASRWVATTIEEGEQWKISKLVQVI</sequence>
<dbReference type="EMBL" id="MCHX01000016">
    <property type="protein sequence ID" value="OFJ54145.1"/>
    <property type="molecule type" value="Genomic_DNA"/>
</dbReference>
<evidence type="ECO:0000313" key="5">
    <source>
        <dbReference type="Proteomes" id="UP000178953"/>
    </source>
</evidence>
<dbReference type="PANTHER" id="PTHR37042">
    <property type="entry name" value="OUTER MEMBRANE PROTEIN RV1973"/>
    <property type="match status" value="1"/>
</dbReference>
<comment type="subcellular location">
    <subcellularLocation>
        <location evidence="1">Membrane</location>
    </subcellularLocation>
</comment>
<proteinExistence type="predicted"/>
<comment type="caution">
    <text evidence="4">The sequence shown here is derived from an EMBL/GenBank/DDBJ whole genome shotgun (WGS) entry which is preliminary data.</text>
</comment>
<protein>
    <submittedName>
        <fullName evidence="4">Mammalian cell entry protein</fullName>
    </submittedName>
</protein>
<dbReference type="GO" id="GO:0016020">
    <property type="term" value="C:membrane"/>
    <property type="evidence" value="ECO:0007669"/>
    <property type="project" value="UniProtKB-SubCell"/>
</dbReference>